<organism evidence="2 3">
    <name type="scientific">Aeromonas veronii</name>
    <dbReference type="NCBI Taxonomy" id="654"/>
    <lineage>
        <taxon>Bacteria</taxon>
        <taxon>Pseudomonadati</taxon>
        <taxon>Pseudomonadota</taxon>
        <taxon>Gammaproteobacteria</taxon>
        <taxon>Aeromonadales</taxon>
        <taxon>Aeromonadaceae</taxon>
        <taxon>Aeromonas</taxon>
    </lineage>
</organism>
<dbReference type="EMBL" id="NQMC01000083">
    <property type="protein sequence ID" value="TYD40890.1"/>
    <property type="molecule type" value="Genomic_DNA"/>
</dbReference>
<comment type="caution">
    <text evidence="2">The sequence shown here is derived from an EMBL/GenBank/DDBJ whole genome shotgun (WGS) entry which is preliminary data.</text>
</comment>
<keyword evidence="1" id="KW-1133">Transmembrane helix</keyword>
<name>A0ABY3MGS7_AERVE</name>
<accession>A0ABY3MGS7</accession>
<evidence type="ECO:0000313" key="3">
    <source>
        <dbReference type="Proteomes" id="UP000323129"/>
    </source>
</evidence>
<gene>
    <name evidence="2" type="ORF">CJF24_19710</name>
</gene>
<dbReference type="RefSeq" id="WP_115545107.1">
    <property type="nucleotide sequence ID" value="NZ_CAWOGJ010000016.1"/>
</dbReference>
<evidence type="ECO:0000256" key="1">
    <source>
        <dbReference type="SAM" id="Phobius"/>
    </source>
</evidence>
<keyword evidence="1" id="KW-0812">Transmembrane</keyword>
<evidence type="ECO:0008006" key="4">
    <source>
        <dbReference type="Google" id="ProtNLM"/>
    </source>
</evidence>
<feature type="transmembrane region" description="Helical" evidence="1">
    <location>
        <begin position="21"/>
        <end position="45"/>
    </location>
</feature>
<protein>
    <recommendedName>
        <fullName evidence="4">Transmembrane protein</fullName>
    </recommendedName>
</protein>
<proteinExistence type="predicted"/>
<feature type="transmembrane region" description="Helical" evidence="1">
    <location>
        <begin position="65"/>
        <end position="87"/>
    </location>
</feature>
<keyword evidence="3" id="KW-1185">Reference proteome</keyword>
<evidence type="ECO:0000313" key="2">
    <source>
        <dbReference type="EMBL" id="TYD40890.1"/>
    </source>
</evidence>
<sequence length="101" mass="11695">MKWNERFKEWLLDMMVMLDMAPAAFFPAYACTVIGLLLMIIPGFFQPDPMQFAEGTLHLHIAPAAAFRVIWAALAFIGLMIMVRGIYLTHTRLKTLRNRFY</sequence>
<dbReference type="Proteomes" id="UP000323129">
    <property type="component" value="Unassembled WGS sequence"/>
</dbReference>
<keyword evidence="1" id="KW-0472">Membrane</keyword>
<reference evidence="2 3" key="1">
    <citation type="submission" date="2017-08" db="EMBL/GenBank/DDBJ databases">
        <title>Aeromonas veronii bv sobria strain NS22 whole genome sequencing.</title>
        <authorList>
            <person name="Katharios P."/>
            <person name="Ha V.Q."/>
            <person name="Smyrli M."/>
        </authorList>
    </citation>
    <scope>NUCLEOTIDE SEQUENCE [LARGE SCALE GENOMIC DNA]</scope>
    <source>
        <strain evidence="2 3">NS22</strain>
    </source>
</reference>